<dbReference type="OrthoDB" id="5454556at2"/>
<dbReference type="PANTHER" id="PTHR44846:SF1">
    <property type="entry name" value="MANNOSYL-D-GLYCERATE TRANSPORT_METABOLISM SYSTEM REPRESSOR MNGR-RELATED"/>
    <property type="match status" value="1"/>
</dbReference>
<dbReference type="GO" id="GO:0003700">
    <property type="term" value="F:DNA-binding transcription factor activity"/>
    <property type="evidence" value="ECO:0007669"/>
    <property type="project" value="InterPro"/>
</dbReference>
<sequence length="250" mass="27913">MSERAAVAGHIERGVGTAVWRQIAFAMEQAIRRGDYKPGIQLPTEKQLADRFGVNRHTVRQAMNRLAETGLVSIEQGRGMFVAEGSLDYRIGARTRFTENLLTRQKKPLRELISADQVPAPADIARALGIPTGAPLWQIETRNHADDRAVSMSSHFFSADRFPDMPELFRRANSITGALKLAGVADYHRRTTKIAARLIAANDARLLDLPRTRPVLISETVNVDERGRPVEYVRARFAADHVTLSIEHLE</sequence>
<accession>A0A516H149</accession>
<evidence type="ECO:0000256" key="3">
    <source>
        <dbReference type="ARBA" id="ARBA00023163"/>
    </source>
</evidence>
<dbReference type="EMBL" id="CP041636">
    <property type="protein sequence ID" value="QDO97492.1"/>
    <property type="molecule type" value="Genomic_DNA"/>
</dbReference>
<dbReference type="Gene3D" id="3.40.1410.10">
    <property type="entry name" value="Chorismate lyase-like"/>
    <property type="match status" value="1"/>
</dbReference>
<evidence type="ECO:0000313" key="6">
    <source>
        <dbReference type="Proteomes" id="UP000317496"/>
    </source>
</evidence>
<dbReference type="KEGG" id="fer:FNB15_09540"/>
<dbReference type="NCBIfam" id="TIGR02325">
    <property type="entry name" value="C_P_lyase_phnF"/>
    <property type="match status" value="1"/>
</dbReference>
<dbReference type="GO" id="GO:0003677">
    <property type="term" value="F:DNA binding"/>
    <property type="evidence" value="ECO:0007669"/>
    <property type="project" value="UniProtKB-KW"/>
</dbReference>
<protein>
    <submittedName>
        <fullName evidence="5">Phosphonate metabolism transcriptional regulator PhnF</fullName>
    </submittedName>
</protein>
<dbReference type="SMART" id="SM00866">
    <property type="entry name" value="UTRA"/>
    <property type="match status" value="1"/>
</dbReference>
<dbReference type="InterPro" id="IPR036388">
    <property type="entry name" value="WH-like_DNA-bd_sf"/>
</dbReference>
<evidence type="ECO:0000313" key="5">
    <source>
        <dbReference type="EMBL" id="QDO97492.1"/>
    </source>
</evidence>
<dbReference type="InterPro" id="IPR012702">
    <property type="entry name" value="CP_lyase_PhnF"/>
</dbReference>
<dbReference type="SUPFAM" id="SSF64288">
    <property type="entry name" value="Chorismate lyase-like"/>
    <property type="match status" value="1"/>
</dbReference>
<dbReference type="PRINTS" id="PR00035">
    <property type="entry name" value="HTHGNTR"/>
</dbReference>
<dbReference type="InterPro" id="IPR011663">
    <property type="entry name" value="UTRA"/>
</dbReference>
<dbReference type="PROSITE" id="PS50949">
    <property type="entry name" value="HTH_GNTR"/>
    <property type="match status" value="1"/>
</dbReference>
<name>A0A516H149_9PROT</name>
<dbReference type="InterPro" id="IPR036390">
    <property type="entry name" value="WH_DNA-bd_sf"/>
</dbReference>
<dbReference type="SUPFAM" id="SSF46785">
    <property type="entry name" value="Winged helix' DNA-binding domain"/>
    <property type="match status" value="1"/>
</dbReference>
<proteinExistence type="predicted"/>
<keyword evidence="2" id="KW-0238">DNA-binding</keyword>
<dbReference type="Proteomes" id="UP000317496">
    <property type="component" value="Chromosome"/>
</dbReference>
<dbReference type="InterPro" id="IPR050679">
    <property type="entry name" value="Bact_HTH_transcr_reg"/>
</dbReference>
<feature type="domain" description="HTH gntR-type" evidence="4">
    <location>
        <begin position="17"/>
        <end position="85"/>
    </location>
</feature>
<reference evidence="5 6" key="1">
    <citation type="submission" date="2019-07" db="EMBL/GenBank/DDBJ databases">
        <title>Genome sequencing for Ferrovibrio sp. K5.</title>
        <authorList>
            <person name="Park S.-J."/>
        </authorList>
    </citation>
    <scope>NUCLEOTIDE SEQUENCE [LARGE SCALE GENOMIC DNA]</scope>
    <source>
        <strain evidence="5 6">K5</strain>
    </source>
</reference>
<evidence type="ECO:0000256" key="1">
    <source>
        <dbReference type="ARBA" id="ARBA00023015"/>
    </source>
</evidence>
<organism evidence="5 6">
    <name type="scientific">Ferrovibrio terrae</name>
    <dbReference type="NCBI Taxonomy" id="2594003"/>
    <lineage>
        <taxon>Bacteria</taxon>
        <taxon>Pseudomonadati</taxon>
        <taxon>Pseudomonadota</taxon>
        <taxon>Alphaproteobacteria</taxon>
        <taxon>Rhodospirillales</taxon>
        <taxon>Rhodospirillaceae</taxon>
        <taxon>Ferrovibrio</taxon>
    </lineage>
</organism>
<dbReference type="PANTHER" id="PTHR44846">
    <property type="entry name" value="MANNOSYL-D-GLYCERATE TRANSPORT/METABOLISM SYSTEM REPRESSOR MNGR-RELATED"/>
    <property type="match status" value="1"/>
</dbReference>
<keyword evidence="1" id="KW-0805">Transcription regulation</keyword>
<dbReference type="Pfam" id="PF07702">
    <property type="entry name" value="UTRA"/>
    <property type="match status" value="1"/>
</dbReference>
<dbReference type="Gene3D" id="1.10.10.10">
    <property type="entry name" value="Winged helix-like DNA-binding domain superfamily/Winged helix DNA-binding domain"/>
    <property type="match status" value="1"/>
</dbReference>
<keyword evidence="3" id="KW-0804">Transcription</keyword>
<dbReference type="AlphaFoldDB" id="A0A516H149"/>
<gene>
    <name evidence="5" type="primary">phnF</name>
    <name evidence="5" type="ORF">FNB15_09540</name>
</gene>
<dbReference type="CDD" id="cd07377">
    <property type="entry name" value="WHTH_GntR"/>
    <property type="match status" value="1"/>
</dbReference>
<evidence type="ECO:0000256" key="2">
    <source>
        <dbReference type="ARBA" id="ARBA00023125"/>
    </source>
</evidence>
<dbReference type="RefSeq" id="WP_144068473.1">
    <property type="nucleotide sequence ID" value="NZ_CP041636.1"/>
</dbReference>
<dbReference type="SMART" id="SM00345">
    <property type="entry name" value="HTH_GNTR"/>
    <property type="match status" value="1"/>
</dbReference>
<evidence type="ECO:0000259" key="4">
    <source>
        <dbReference type="PROSITE" id="PS50949"/>
    </source>
</evidence>
<dbReference type="InterPro" id="IPR000524">
    <property type="entry name" value="Tscrpt_reg_HTH_GntR"/>
</dbReference>
<dbReference type="Pfam" id="PF00392">
    <property type="entry name" value="GntR"/>
    <property type="match status" value="1"/>
</dbReference>
<keyword evidence="6" id="KW-1185">Reference proteome</keyword>
<dbReference type="GO" id="GO:0045892">
    <property type="term" value="P:negative regulation of DNA-templated transcription"/>
    <property type="evidence" value="ECO:0007669"/>
    <property type="project" value="TreeGrafter"/>
</dbReference>
<dbReference type="InterPro" id="IPR028978">
    <property type="entry name" value="Chorismate_lyase_/UTRA_dom_sf"/>
</dbReference>